<dbReference type="OrthoDB" id="10347673at2759"/>
<dbReference type="GeneID" id="43653375"/>
<keyword evidence="2" id="KW-1185">Reference proteome</keyword>
<evidence type="ECO:0000313" key="2">
    <source>
        <dbReference type="Proteomes" id="UP000326268"/>
    </source>
</evidence>
<name>A0A5N6ZMF5_9EURO</name>
<accession>A0A5N6ZMF5</accession>
<dbReference type="EMBL" id="ML737868">
    <property type="protein sequence ID" value="KAE8358794.1"/>
    <property type="molecule type" value="Genomic_DNA"/>
</dbReference>
<protein>
    <submittedName>
        <fullName evidence="1">Uncharacterized protein</fullName>
    </submittedName>
</protein>
<reference evidence="1 2" key="1">
    <citation type="submission" date="2019-04" db="EMBL/GenBank/DDBJ databases">
        <title>Friends and foes A comparative genomics studyof 23 Aspergillus species from section Flavi.</title>
        <authorList>
            <consortium name="DOE Joint Genome Institute"/>
            <person name="Kjaerbolling I."/>
            <person name="Vesth T."/>
            <person name="Frisvad J.C."/>
            <person name="Nybo J.L."/>
            <person name="Theobald S."/>
            <person name="Kildgaard S."/>
            <person name="Isbrandt T."/>
            <person name="Kuo A."/>
            <person name="Sato A."/>
            <person name="Lyhne E.K."/>
            <person name="Kogle M.E."/>
            <person name="Wiebenga A."/>
            <person name="Kun R.S."/>
            <person name="Lubbers R.J."/>
            <person name="Makela M.R."/>
            <person name="Barry K."/>
            <person name="Chovatia M."/>
            <person name="Clum A."/>
            <person name="Daum C."/>
            <person name="Haridas S."/>
            <person name="He G."/>
            <person name="LaButti K."/>
            <person name="Lipzen A."/>
            <person name="Mondo S."/>
            <person name="Riley R."/>
            <person name="Salamov A."/>
            <person name="Simmons B.A."/>
            <person name="Magnuson J.K."/>
            <person name="Henrissat B."/>
            <person name="Mortensen U.H."/>
            <person name="Larsen T.O."/>
            <person name="Devries R.P."/>
            <person name="Grigoriev I.V."/>
            <person name="Machida M."/>
            <person name="Baker S.E."/>
            <person name="Andersen M.R."/>
        </authorList>
    </citation>
    <scope>NUCLEOTIDE SEQUENCE [LARGE SCALE GENOMIC DNA]</scope>
    <source>
        <strain evidence="1 2">CBS 763.97</strain>
    </source>
</reference>
<organism evidence="1 2">
    <name type="scientific">Aspergillus caelatus</name>
    <dbReference type="NCBI Taxonomy" id="61420"/>
    <lineage>
        <taxon>Eukaryota</taxon>
        <taxon>Fungi</taxon>
        <taxon>Dikarya</taxon>
        <taxon>Ascomycota</taxon>
        <taxon>Pezizomycotina</taxon>
        <taxon>Eurotiomycetes</taxon>
        <taxon>Eurotiomycetidae</taxon>
        <taxon>Eurotiales</taxon>
        <taxon>Aspergillaceae</taxon>
        <taxon>Aspergillus</taxon>
        <taxon>Aspergillus subgen. Circumdati</taxon>
    </lineage>
</organism>
<evidence type="ECO:0000313" key="1">
    <source>
        <dbReference type="EMBL" id="KAE8358794.1"/>
    </source>
</evidence>
<proteinExistence type="predicted"/>
<sequence>MPPYAVRTQLKRKRKKYEPWLRLSAAPTVRKQPYHKRSYCLAGSDFSRFCLVVVINQPGLHSLIEYIKGSHPAWVSHFVRNDYYAICWM</sequence>
<dbReference type="AlphaFoldDB" id="A0A5N6ZMF5"/>
<dbReference type="Proteomes" id="UP000326268">
    <property type="component" value="Unassembled WGS sequence"/>
</dbReference>
<gene>
    <name evidence="1" type="ORF">BDV27DRAFT_137130</name>
</gene>
<dbReference type="RefSeq" id="XP_031921875.1">
    <property type="nucleotide sequence ID" value="XM_032068929.1"/>
</dbReference>